<proteinExistence type="predicted"/>
<dbReference type="OrthoDB" id="5892977at2759"/>
<sequence length="97" mass="11215">MRILLFVSLLMMYVHAESIRDWSDMSIEQVLRTVLGSLPIGENLFEQLKAFDWESLLKKTYKDKFPAELKWPEGLKELRDGFVGYSGMEAPMNSNSP</sequence>
<keyword evidence="1" id="KW-0732">Signal</keyword>
<keyword evidence="3" id="KW-1185">Reference proteome</keyword>
<feature type="chain" id="PRO_5001488505" evidence="1">
    <location>
        <begin position="17"/>
        <end position="97"/>
    </location>
</feature>
<organism evidence="2 3">
    <name type="scientific">Ancylostoma ceylanicum</name>
    <dbReference type="NCBI Taxonomy" id="53326"/>
    <lineage>
        <taxon>Eukaryota</taxon>
        <taxon>Metazoa</taxon>
        <taxon>Ecdysozoa</taxon>
        <taxon>Nematoda</taxon>
        <taxon>Chromadorea</taxon>
        <taxon>Rhabditida</taxon>
        <taxon>Rhabditina</taxon>
        <taxon>Rhabditomorpha</taxon>
        <taxon>Strongyloidea</taxon>
        <taxon>Ancylostomatidae</taxon>
        <taxon>Ancylostomatinae</taxon>
        <taxon>Ancylostoma</taxon>
    </lineage>
</organism>
<comment type="caution">
    <text evidence="2">The sequence shown here is derived from an EMBL/GenBank/DDBJ whole genome shotgun (WGS) entry which is preliminary data.</text>
</comment>
<protein>
    <submittedName>
        <fullName evidence="2">Uncharacterized protein</fullName>
    </submittedName>
</protein>
<dbReference type="EMBL" id="JARK01001724">
    <property type="protein sequence ID" value="EYB81245.1"/>
    <property type="molecule type" value="Genomic_DNA"/>
</dbReference>
<dbReference type="Proteomes" id="UP000024635">
    <property type="component" value="Unassembled WGS sequence"/>
</dbReference>
<evidence type="ECO:0000313" key="2">
    <source>
        <dbReference type="EMBL" id="EYB81245.1"/>
    </source>
</evidence>
<gene>
    <name evidence="2" type="primary">Acey_s0388.g487</name>
    <name evidence="2" type="ORF">Y032_0388g487</name>
</gene>
<feature type="signal peptide" evidence="1">
    <location>
        <begin position="1"/>
        <end position="16"/>
    </location>
</feature>
<evidence type="ECO:0000313" key="3">
    <source>
        <dbReference type="Proteomes" id="UP000024635"/>
    </source>
</evidence>
<name>A0A016RS75_9BILA</name>
<dbReference type="AlphaFoldDB" id="A0A016RS75"/>
<reference evidence="3" key="1">
    <citation type="journal article" date="2015" name="Nat. Genet.">
        <title>The genome and transcriptome of the zoonotic hookworm Ancylostoma ceylanicum identify infection-specific gene families.</title>
        <authorList>
            <person name="Schwarz E.M."/>
            <person name="Hu Y."/>
            <person name="Antoshechkin I."/>
            <person name="Miller M.M."/>
            <person name="Sternberg P.W."/>
            <person name="Aroian R.V."/>
        </authorList>
    </citation>
    <scope>NUCLEOTIDE SEQUENCE</scope>
    <source>
        <strain evidence="3">HY135</strain>
    </source>
</reference>
<evidence type="ECO:0000256" key="1">
    <source>
        <dbReference type="SAM" id="SignalP"/>
    </source>
</evidence>
<accession>A0A016RS75</accession>